<feature type="compositionally biased region" description="Basic and acidic residues" evidence="2">
    <location>
        <begin position="278"/>
        <end position="288"/>
    </location>
</feature>
<reference evidence="3 4" key="1">
    <citation type="submission" date="2024-08" db="EMBL/GenBank/DDBJ databases">
        <title>Halobellus sp. MBLA0158 whole genome sequence.</title>
        <authorList>
            <person name="Hwang C.Y."/>
            <person name="Cho E.-S."/>
            <person name="Seo M.-J."/>
        </authorList>
    </citation>
    <scope>NUCLEOTIDE SEQUENCE [LARGE SCALE GENOMIC DNA]</scope>
    <source>
        <strain evidence="3 4">MBLA0158</strain>
    </source>
</reference>
<accession>A0ABD5MC23</accession>
<dbReference type="RefSeq" id="WP_372387574.1">
    <property type="nucleotide sequence ID" value="NZ_JBGNYA010000001.1"/>
</dbReference>
<keyword evidence="4" id="KW-1185">Reference proteome</keyword>
<protein>
    <recommendedName>
        <fullName evidence="5">CopG family transcriptional regulator</fullName>
    </recommendedName>
</protein>
<evidence type="ECO:0000313" key="3">
    <source>
        <dbReference type="EMBL" id="MFA1610204.1"/>
    </source>
</evidence>
<dbReference type="Proteomes" id="UP001570511">
    <property type="component" value="Unassembled WGS sequence"/>
</dbReference>
<gene>
    <name evidence="3" type="ORF">OS889_04200</name>
</gene>
<feature type="region of interest" description="Disordered" evidence="2">
    <location>
        <begin position="65"/>
        <end position="107"/>
    </location>
</feature>
<feature type="compositionally biased region" description="Basic and acidic residues" evidence="2">
    <location>
        <begin position="81"/>
        <end position="100"/>
    </location>
</feature>
<evidence type="ECO:0000313" key="4">
    <source>
        <dbReference type="Proteomes" id="UP001570511"/>
    </source>
</evidence>
<evidence type="ECO:0008006" key="5">
    <source>
        <dbReference type="Google" id="ProtNLM"/>
    </source>
</evidence>
<evidence type="ECO:0000256" key="2">
    <source>
        <dbReference type="SAM" id="MobiDB-lite"/>
    </source>
</evidence>
<feature type="compositionally biased region" description="Basic and acidic residues" evidence="2">
    <location>
        <begin position="65"/>
        <end position="74"/>
    </location>
</feature>
<name>A0ABD5MC23_9EURY</name>
<feature type="region of interest" description="Disordered" evidence="2">
    <location>
        <begin position="1"/>
        <end position="21"/>
    </location>
</feature>
<keyword evidence="1" id="KW-0175">Coiled coil</keyword>
<feature type="coiled-coil region" evidence="1">
    <location>
        <begin position="107"/>
        <end position="134"/>
    </location>
</feature>
<dbReference type="AlphaFoldDB" id="A0ABD5MC23"/>
<organism evidence="3 4">
    <name type="scientific">Halobellus rubicundus</name>
    <dbReference type="NCBI Taxonomy" id="2996466"/>
    <lineage>
        <taxon>Archaea</taxon>
        <taxon>Methanobacteriati</taxon>
        <taxon>Methanobacteriota</taxon>
        <taxon>Stenosarchaea group</taxon>
        <taxon>Halobacteria</taxon>
        <taxon>Halobacteriales</taxon>
        <taxon>Haloferacaceae</taxon>
        <taxon>Halobellus</taxon>
    </lineage>
</organism>
<proteinExistence type="predicted"/>
<feature type="region of interest" description="Disordered" evidence="2">
    <location>
        <begin position="270"/>
        <end position="300"/>
    </location>
</feature>
<comment type="caution">
    <text evidence="3">The sequence shown here is derived from an EMBL/GenBank/DDBJ whole genome shotgun (WGS) entry which is preliminary data.</text>
</comment>
<dbReference type="EMBL" id="JBGNYA010000001">
    <property type="protein sequence ID" value="MFA1610204.1"/>
    <property type="molecule type" value="Genomic_DNA"/>
</dbReference>
<sequence length="300" mass="32648">MSDDYRDQSSSPDATGAFEDWMEQLAAETDLSTEEVFEQLVSAYWTLNEIFGLVERVGSESTLFRRAESGDRNADPTPEASRPRDAERTNDRGTNDRGTEEPSGSDADALRAELSHLQARLSDVEAALEAAQSDSREEVTALAEQFDAARAADRSRLDSLDAHVNTEFGNSRTVLRRLIESQHGHDDALAAVRSELAALGDHVEAEAALSELKERANRLGVERADCEACGSTVRLALLSTPACPHCAEPFDGVEPHTGWWFGSDVLTVASGGDGAEADEQRPREDPKRKTVLPELPPDAE</sequence>
<evidence type="ECO:0000256" key="1">
    <source>
        <dbReference type="SAM" id="Coils"/>
    </source>
</evidence>